<evidence type="ECO:0000256" key="8">
    <source>
        <dbReference type="ARBA" id="ARBA00023017"/>
    </source>
</evidence>
<feature type="compositionally biased region" description="Low complexity" evidence="12">
    <location>
        <begin position="143"/>
        <end position="152"/>
    </location>
</feature>
<dbReference type="OrthoDB" id="6418243at2759"/>
<evidence type="ECO:0000313" key="13">
    <source>
        <dbReference type="EMBL" id="GFY67071.1"/>
    </source>
</evidence>
<evidence type="ECO:0000256" key="2">
    <source>
        <dbReference type="ARBA" id="ARBA00004245"/>
    </source>
</evidence>
<comment type="similarity">
    <text evidence="3">Belongs to the dynein intermediate chain family.</text>
</comment>
<keyword evidence="10" id="KW-0206">Cytoskeleton</keyword>
<keyword evidence="7" id="KW-0677">Repeat</keyword>
<keyword evidence="8" id="KW-0243">Dynein</keyword>
<keyword evidence="6" id="KW-0493">Microtubule</keyword>
<comment type="subcellular location">
    <subcellularLocation>
        <location evidence="1">Cell projection</location>
        <location evidence="1">Cilium</location>
    </subcellularLocation>
    <subcellularLocation>
        <location evidence="2">Cytoplasm</location>
        <location evidence="2">Cytoskeleton</location>
    </subcellularLocation>
</comment>
<dbReference type="Proteomes" id="UP000886998">
    <property type="component" value="Unassembled WGS sequence"/>
</dbReference>
<dbReference type="SUPFAM" id="SSF50978">
    <property type="entry name" value="WD40 repeat-like"/>
    <property type="match status" value="1"/>
</dbReference>
<evidence type="ECO:0000256" key="9">
    <source>
        <dbReference type="ARBA" id="ARBA00023175"/>
    </source>
</evidence>
<evidence type="ECO:0000256" key="10">
    <source>
        <dbReference type="ARBA" id="ARBA00023212"/>
    </source>
</evidence>
<keyword evidence="11" id="KW-0966">Cell projection</keyword>
<evidence type="ECO:0000256" key="11">
    <source>
        <dbReference type="ARBA" id="ARBA00023273"/>
    </source>
</evidence>
<feature type="region of interest" description="Disordered" evidence="12">
    <location>
        <begin position="137"/>
        <end position="164"/>
    </location>
</feature>
<evidence type="ECO:0000256" key="5">
    <source>
        <dbReference type="ARBA" id="ARBA00022574"/>
    </source>
</evidence>
<dbReference type="Gene3D" id="2.130.10.10">
    <property type="entry name" value="YVTN repeat-like/Quinoprotein amine dehydrogenase"/>
    <property type="match status" value="1"/>
</dbReference>
<dbReference type="InterPro" id="IPR036322">
    <property type="entry name" value="WD40_repeat_dom_sf"/>
</dbReference>
<protein>
    <submittedName>
        <fullName evidence="13">Dynein intermediate chain 2, ciliary</fullName>
    </submittedName>
</protein>
<comment type="caution">
    <text evidence="13">The sequence shown here is derived from an EMBL/GenBank/DDBJ whole genome shotgun (WGS) entry which is preliminary data.</text>
</comment>
<dbReference type="GO" id="GO:0036158">
    <property type="term" value="P:outer dynein arm assembly"/>
    <property type="evidence" value="ECO:0007669"/>
    <property type="project" value="TreeGrafter"/>
</dbReference>
<keyword evidence="4" id="KW-0963">Cytoplasm</keyword>
<dbReference type="GO" id="GO:0045503">
    <property type="term" value="F:dynein light chain binding"/>
    <property type="evidence" value="ECO:0007669"/>
    <property type="project" value="TreeGrafter"/>
</dbReference>
<keyword evidence="14" id="KW-1185">Reference proteome</keyword>
<keyword evidence="9" id="KW-0505">Motor protein</keyword>
<dbReference type="GO" id="GO:0036157">
    <property type="term" value="C:outer dynein arm"/>
    <property type="evidence" value="ECO:0007669"/>
    <property type="project" value="TreeGrafter"/>
</dbReference>
<feature type="compositionally biased region" description="Basic and acidic residues" evidence="12">
    <location>
        <begin position="72"/>
        <end position="85"/>
    </location>
</feature>
<organism evidence="13 14">
    <name type="scientific">Trichonephila inaurata madagascariensis</name>
    <dbReference type="NCBI Taxonomy" id="2747483"/>
    <lineage>
        <taxon>Eukaryota</taxon>
        <taxon>Metazoa</taxon>
        <taxon>Ecdysozoa</taxon>
        <taxon>Arthropoda</taxon>
        <taxon>Chelicerata</taxon>
        <taxon>Arachnida</taxon>
        <taxon>Araneae</taxon>
        <taxon>Araneomorphae</taxon>
        <taxon>Entelegynae</taxon>
        <taxon>Araneoidea</taxon>
        <taxon>Nephilidae</taxon>
        <taxon>Trichonephila</taxon>
        <taxon>Trichonephila inaurata</taxon>
    </lineage>
</organism>
<evidence type="ECO:0000313" key="14">
    <source>
        <dbReference type="Proteomes" id="UP000886998"/>
    </source>
</evidence>
<feature type="compositionally biased region" description="Basic residues" evidence="12">
    <location>
        <begin position="153"/>
        <end position="163"/>
    </location>
</feature>
<name>A0A8X7CHK1_9ARAC</name>
<feature type="region of interest" description="Disordered" evidence="12">
    <location>
        <begin position="60"/>
        <end position="85"/>
    </location>
</feature>
<dbReference type="EMBL" id="BMAV01016368">
    <property type="protein sequence ID" value="GFY67071.1"/>
    <property type="molecule type" value="Genomic_DNA"/>
</dbReference>
<dbReference type="GO" id="GO:0005874">
    <property type="term" value="C:microtubule"/>
    <property type="evidence" value="ECO:0007669"/>
    <property type="project" value="UniProtKB-KW"/>
</dbReference>
<proteinExistence type="inferred from homology"/>
<gene>
    <name evidence="13" type="ORF">TNIN_66601</name>
</gene>
<dbReference type="PANTHER" id="PTHR12442:SF11">
    <property type="entry name" value="DYNEIN AXONEMAL INTERMEDIATE CHAIN 1"/>
    <property type="match status" value="1"/>
</dbReference>
<dbReference type="GO" id="GO:0045504">
    <property type="term" value="F:dynein heavy chain binding"/>
    <property type="evidence" value="ECO:0007669"/>
    <property type="project" value="TreeGrafter"/>
</dbReference>
<dbReference type="InterPro" id="IPR015943">
    <property type="entry name" value="WD40/YVTN_repeat-like_dom_sf"/>
</dbReference>
<sequence length="397" mass="45147">MLRRNVLEKLRRRKELDREVTTVLTTSSPYIVENAVEYSYKERTYKPLQNHSNAIVFFQQRGNIKRKSPQQETKDANKEEGVEELDTKRKNKFNFCDRATQTSNFLLSNKETQTEPLPQLTFDGTVSPAEIIQAYQEKEAQGKQVSVEQSTKSSKKSSRKGQKVKWLPDNIDGQHNFCSISADCRVISWLLAKSELIPSEVINLRQNDMTTKAPERNNMNSMSCGTSISFNPDCSDMFLIGTENGFIHKCCNLSNAQYLDAYKDHNNIVESVFTFDLLNEVKDVTWAPFSSSLFAAVTSDGKVHIFDIMMNRQQPTSSYTVYNSKKNVNLTSVQFNPVKPVIIIGDDKGSVISFKLSPNLRSSLKAFQTLEQSKFAASERDKMEKILKLARNPENNA</sequence>
<dbReference type="AlphaFoldDB" id="A0A8X7CHK1"/>
<evidence type="ECO:0000256" key="3">
    <source>
        <dbReference type="ARBA" id="ARBA00011059"/>
    </source>
</evidence>
<evidence type="ECO:0000256" key="1">
    <source>
        <dbReference type="ARBA" id="ARBA00004138"/>
    </source>
</evidence>
<reference evidence="13" key="1">
    <citation type="submission" date="2020-08" db="EMBL/GenBank/DDBJ databases">
        <title>Multicomponent nature underlies the extraordinary mechanical properties of spider dragline silk.</title>
        <authorList>
            <person name="Kono N."/>
            <person name="Nakamura H."/>
            <person name="Mori M."/>
            <person name="Yoshida Y."/>
            <person name="Ohtoshi R."/>
            <person name="Malay A.D."/>
            <person name="Moran D.A.P."/>
            <person name="Tomita M."/>
            <person name="Numata K."/>
            <person name="Arakawa K."/>
        </authorList>
    </citation>
    <scope>NUCLEOTIDE SEQUENCE</scope>
</reference>
<evidence type="ECO:0000256" key="12">
    <source>
        <dbReference type="SAM" id="MobiDB-lite"/>
    </source>
</evidence>
<evidence type="ECO:0000256" key="4">
    <source>
        <dbReference type="ARBA" id="ARBA00022490"/>
    </source>
</evidence>
<dbReference type="PANTHER" id="PTHR12442">
    <property type="entry name" value="DYNEIN INTERMEDIATE CHAIN"/>
    <property type="match status" value="1"/>
</dbReference>
<keyword evidence="5" id="KW-0853">WD repeat</keyword>
<accession>A0A8X7CHK1</accession>
<evidence type="ECO:0000256" key="7">
    <source>
        <dbReference type="ARBA" id="ARBA00022737"/>
    </source>
</evidence>
<dbReference type="GO" id="GO:0003341">
    <property type="term" value="P:cilium movement"/>
    <property type="evidence" value="ECO:0007669"/>
    <property type="project" value="TreeGrafter"/>
</dbReference>
<dbReference type="InterPro" id="IPR050687">
    <property type="entry name" value="Dynein_IC"/>
</dbReference>
<evidence type="ECO:0000256" key="6">
    <source>
        <dbReference type="ARBA" id="ARBA00022701"/>
    </source>
</evidence>